<dbReference type="Proteomes" id="UP000008206">
    <property type="component" value="Chromosome"/>
</dbReference>
<feature type="domain" description="Transglycosylase SLT" evidence="2">
    <location>
        <begin position="569"/>
        <end position="676"/>
    </location>
</feature>
<dbReference type="SUPFAM" id="SSF48452">
    <property type="entry name" value="TPR-like"/>
    <property type="match status" value="2"/>
</dbReference>
<feature type="transmembrane region" description="Helical" evidence="1">
    <location>
        <begin position="12"/>
        <end position="29"/>
    </location>
</feature>
<evidence type="ECO:0000256" key="1">
    <source>
        <dbReference type="SAM" id="Phobius"/>
    </source>
</evidence>
<dbReference type="SUPFAM" id="SSF53955">
    <property type="entry name" value="Lysozyme-like"/>
    <property type="match status" value="1"/>
</dbReference>
<name>E0UEK1_GLOV7</name>
<keyword evidence="4" id="KW-1185">Reference proteome</keyword>
<dbReference type="InterPro" id="IPR008258">
    <property type="entry name" value="Transglycosylase_SLT_dom_1"/>
</dbReference>
<keyword evidence="1" id="KW-0812">Transmembrane</keyword>
<keyword evidence="1" id="KW-0472">Membrane</keyword>
<sequence length="724" mass="82868">MLKKLRQKTSVLAIGSGTALIALVGLVGFSPKILEKIETWQQKTEIALQEDDNSPSVVLKLANASAQDRLEQLKTIALSEKPSLERSRARYILATELIKKYEGGPALRFLEGLEQEYPTLAPWILLKQGRGYELSNENDLAQETWKKLIQTYPSDPVVAEALYYLGKYDPKYWDQAISQFPNHPRTWEIINKRLKDNPKQPKLMLLLVKYNAFDPSMNAVRDRLVKDYAPELTPQDWEVIGNGYWEFGDYRKATQAYYKASRTPVNLYRYARGLHLSGQKAQAKQAYQQLVRSFPDAPETGEALMRLVGLSGSSEALGYLDYAINKFPLQAPDALLKRAELLDLLNSKQAASKARQQLLVQYPNSEAAAGYRWKIAKSYADKGDLVKAWEWAQPITINAPDTTVAAKAGFWVGKWAQKLNRPQDAKDAFLHTLARYPQSYYAWRSAVQLGWKVGDFEDVRYYAPTVVFPETRPVLPSGSQAFKELYRLGLDDEAWTLFQAEVPNPWQLTVDEQFALGIFKQKQQQFLEGINLVWDLRNRDSAAEQAQWQVLRNKPEYWQALFPFPYYDLIEGWSQQRSLNPLLVTSLIRQESRFEKEILSPVGAVGLMQVMPSTGRWIADKANITKYSLKNPDDNIKMGTWYLDYTHKEYGNNSMLAVASYNAGPGNVNQWQKKFGLSDPDVFVEKIPFKETRGYVESVFGNYWNYLRIYNAEVAQMMSNLPQQ</sequence>
<dbReference type="OrthoDB" id="9815002at2"/>
<dbReference type="HOGENOM" id="CLU_013746_0_0_3"/>
<dbReference type="Gene3D" id="1.10.530.10">
    <property type="match status" value="1"/>
</dbReference>
<dbReference type="Pfam" id="PF01464">
    <property type="entry name" value="SLT"/>
    <property type="match status" value="1"/>
</dbReference>
<dbReference type="InterPro" id="IPR023346">
    <property type="entry name" value="Lysozyme-like_dom_sf"/>
</dbReference>
<dbReference type="CDD" id="cd13401">
    <property type="entry name" value="Slt70-like"/>
    <property type="match status" value="1"/>
</dbReference>
<accession>E0UEK1</accession>
<dbReference type="PANTHER" id="PTHR37423:SF5">
    <property type="entry name" value="SOLUBLE LYTIC MUREIN TRANSGLYCOSYLASE"/>
    <property type="match status" value="1"/>
</dbReference>
<dbReference type="eggNOG" id="COG1729">
    <property type="taxonomic scope" value="Bacteria"/>
</dbReference>
<gene>
    <name evidence="3" type="ordered locus">Cyan7822_4663</name>
</gene>
<proteinExistence type="predicted"/>
<dbReference type="InterPro" id="IPR019734">
    <property type="entry name" value="TPR_rpt"/>
</dbReference>
<dbReference type="EMBL" id="CP002198">
    <property type="protein sequence ID" value="ADN16569.1"/>
    <property type="molecule type" value="Genomic_DNA"/>
</dbReference>
<evidence type="ECO:0000313" key="4">
    <source>
        <dbReference type="Proteomes" id="UP000008206"/>
    </source>
</evidence>
<dbReference type="CAZy" id="GH23">
    <property type="family name" value="Glycoside Hydrolase Family 23"/>
</dbReference>
<dbReference type="Gene3D" id="1.25.40.10">
    <property type="entry name" value="Tetratricopeptide repeat domain"/>
    <property type="match status" value="2"/>
</dbReference>
<dbReference type="AlphaFoldDB" id="E0UEK1"/>
<reference evidence="4" key="1">
    <citation type="journal article" date="2011" name="MBio">
        <title>Novel metabolic attributes of the genus Cyanothece, comprising a group of unicellular nitrogen-fixing Cyanobacteria.</title>
        <authorList>
            <person name="Bandyopadhyay A."/>
            <person name="Elvitigala T."/>
            <person name="Welsh E."/>
            <person name="Stockel J."/>
            <person name="Liberton M."/>
            <person name="Min H."/>
            <person name="Sherman L.A."/>
            <person name="Pakrasi H.B."/>
        </authorList>
    </citation>
    <scope>NUCLEOTIDE SEQUENCE [LARGE SCALE GENOMIC DNA]</scope>
    <source>
        <strain evidence="4">PCC 7822</strain>
    </source>
</reference>
<dbReference type="RefSeq" id="WP_013324611.1">
    <property type="nucleotide sequence ID" value="NC_014501.1"/>
</dbReference>
<dbReference type="STRING" id="497965.Cyan7822_4663"/>
<organism evidence="3 4">
    <name type="scientific">Gloeothece verrucosa (strain PCC 7822)</name>
    <name type="common">Cyanothece sp. (strain PCC 7822)</name>
    <dbReference type="NCBI Taxonomy" id="497965"/>
    <lineage>
        <taxon>Bacteria</taxon>
        <taxon>Bacillati</taxon>
        <taxon>Cyanobacteriota</taxon>
        <taxon>Cyanophyceae</taxon>
        <taxon>Oscillatoriophycideae</taxon>
        <taxon>Chroococcales</taxon>
        <taxon>Aphanothecaceae</taxon>
        <taxon>Gloeothece</taxon>
        <taxon>Gloeothece verrucosa</taxon>
    </lineage>
</organism>
<evidence type="ECO:0000313" key="3">
    <source>
        <dbReference type="EMBL" id="ADN16569.1"/>
    </source>
</evidence>
<protein>
    <submittedName>
        <fullName evidence="3">Lytic transglycosylase catalytic</fullName>
    </submittedName>
</protein>
<dbReference type="eggNOG" id="COG0741">
    <property type="taxonomic scope" value="Bacteria"/>
</dbReference>
<dbReference type="Pfam" id="PF13174">
    <property type="entry name" value="TPR_6"/>
    <property type="match status" value="3"/>
</dbReference>
<evidence type="ECO:0000259" key="2">
    <source>
        <dbReference type="Pfam" id="PF01464"/>
    </source>
</evidence>
<dbReference type="PANTHER" id="PTHR37423">
    <property type="entry name" value="SOLUBLE LYTIC MUREIN TRANSGLYCOSYLASE-RELATED"/>
    <property type="match status" value="1"/>
</dbReference>
<dbReference type="KEGG" id="cyj:Cyan7822_4663"/>
<dbReference type="InterPro" id="IPR011990">
    <property type="entry name" value="TPR-like_helical_dom_sf"/>
</dbReference>
<keyword evidence="1" id="KW-1133">Transmembrane helix</keyword>